<protein>
    <submittedName>
        <fullName evidence="2">Uncharacterized protein</fullName>
    </submittedName>
</protein>
<feature type="transmembrane region" description="Helical" evidence="1">
    <location>
        <begin position="53"/>
        <end position="72"/>
    </location>
</feature>
<keyword evidence="1" id="KW-1133">Transmembrane helix</keyword>
<dbReference type="Proteomes" id="UP001162891">
    <property type="component" value="Chromosome"/>
</dbReference>
<evidence type="ECO:0000313" key="2">
    <source>
        <dbReference type="EMBL" id="BDG06244.1"/>
    </source>
</evidence>
<keyword evidence="1" id="KW-0812">Transmembrane</keyword>
<keyword evidence="3" id="KW-1185">Reference proteome</keyword>
<evidence type="ECO:0000313" key="3">
    <source>
        <dbReference type="Proteomes" id="UP001162891"/>
    </source>
</evidence>
<keyword evidence="1" id="KW-0472">Membrane</keyword>
<evidence type="ECO:0000256" key="1">
    <source>
        <dbReference type="SAM" id="Phobius"/>
    </source>
</evidence>
<name>A0ABM7X387_9BACT</name>
<dbReference type="RefSeq" id="WP_248355662.1">
    <property type="nucleotide sequence ID" value="NZ_AP025591.1"/>
</dbReference>
<accession>A0ABM7X387</accession>
<dbReference type="PROSITE" id="PS51257">
    <property type="entry name" value="PROKAR_LIPOPROTEIN"/>
    <property type="match status" value="1"/>
</dbReference>
<gene>
    <name evidence="2" type="ORF">AMOR_52400</name>
</gene>
<sequence>MAHRTVIITLYVVAFAACIGLNVVTRELAAGADPHAGLASGWLPLTRSDLVDGFAGTAIVCWLVAAGSSWRAHRDQRVRRT</sequence>
<reference evidence="3" key="1">
    <citation type="journal article" date="2022" name="Int. J. Syst. Evol. Microbiol.">
        <title>Anaeromyxobacter oryzae sp. nov., Anaeromyxobacter diazotrophicus sp. nov. and Anaeromyxobacter paludicola sp. nov., isolated from paddy soils.</title>
        <authorList>
            <person name="Itoh H."/>
            <person name="Xu Z."/>
            <person name="Mise K."/>
            <person name="Masuda Y."/>
            <person name="Ushijima N."/>
            <person name="Hayakawa C."/>
            <person name="Shiratori Y."/>
            <person name="Senoo K."/>
        </authorList>
    </citation>
    <scope>NUCLEOTIDE SEQUENCE [LARGE SCALE GENOMIC DNA]</scope>
    <source>
        <strain evidence="3">Red232</strain>
    </source>
</reference>
<dbReference type="EMBL" id="AP025591">
    <property type="protein sequence ID" value="BDG06244.1"/>
    <property type="molecule type" value="Genomic_DNA"/>
</dbReference>
<organism evidence="2 3">
    <name type="scientific">Anaeromyxobacter oryzae</name>
    <dbReference type="NCBI Taxonomy" id="2918170"/>
    <lineage>
        <taxon>Bacteria</taxon>
        <taxon>Pseudomonadati</taxon>
        <taxon>Myxococcota</taxon>
        <taxon>Myxococcia</taxon>
        <taxon>Myxococcales</taxon>
        <taxon>Cystobacterineae</taxon>
        <taxon>Anaeromyxobacteraceae</taxon>
        <taxon>Anaeromyxobacter</taxon>
    </lineage>
</organism>
<proteinExistence type="predicted"/>